<feature type="domain" description="Response regulatory" evidence="14">
    <location>
        <begin position="733"/>
        <end position="843"/>
    </location>
</feature>
<keyword evidence="9" id="KW-0067">ATP-binding</keyword>
<feature type="domain" description="Phytochrome chromophore attachment site" evidence="13">
    <location>
        <begin position="145"/>
        <end position="300"/>
    </location>
</feature>
<dbReference type="InterPro" id="IPR001294">
    <property type="entry name" value="Phytochrome"/>
</dbReference>
<dbReference type="InterPro" id="IPR035965">
    <property type="entry name" value="PAS-like_dom_sf"/>
</dbReference>
<evidence type="ECO:0000313" key="15">
    <source>
        <dbReference type="EMBL" id="RIV86772.1"/>
    </source>
</evidence>
<evidence type="ECO:0000256" key="3">
    <source>
        <dbReference type="ARBA" id="ARBA00022543"/>
    </source>
</evidence>
<dbReference type="SUPFAM" id="SSF52172">
    <property type="entry name" value="CheY-like"/>
    <property type="match status" value="1"/>
</dbReference>
<organism evidence="15 16">
    <name type="scientific">Aurantiacibacter zhengii</name>
    <dbReference type="NCBI Taxonomy" id="2307003"/>
    <lineage>
        <taxon>Bacteria</taxon>
        <taxon>Pseudomonadati</taxon>
        <taxon>Pseudomonadota</taxon>
        <taxon>Alphaproteobacteria</taxon>
        <taxon>Sphingomonadales</taxon>
        <taxon>Erythrobacteraceae</taxon>
        <taxon>Aurantiacibacter</taxon>
    </lineage>
</organism>
<comment type="catalytic activity">
    <reaction evidence="1">
        <text>ATP + protein L-histidine = ADP + protein N-phospho-L-histidine.</text>
        <dbReference type="EC" id="2.7.13.3"/>
    </reaction>
</comment>
<evidence type="ECO:0000256" key="9">
    <source>
        <dbReference type="ARBA" id="ARBA00022840"/>
    </source>
</evidence>
<dbReference type="Proteomes" id="UP000286576">
    <property type="component" value="Unassembled WGS sequence"/>
</dbReference>
<evidence type="ECO:0000256" key="2">
    <source>
        <dbReference type="ARBA" id="ARBA00012438"/>
    </source>
</evidence>
<dbReference type="PANTHER" id="PTHR41523">
    <property type="entry name" value="TWO-COMPONENT SYSTEM SENSOR PROTEIN"/>
    <property type="match status" value="1"/>
</dbReference>
<evidence type="ECO:0000313" key="16">
    <source>
        <dbReference type="Proteomes" id="UP000286576"/>
    </source>
</evidence>
<dbReference type="Gene3D" id="3.30.565.10">
    <property type="entry name" value="Histidine kinase-like ATPase, C-terminal domain"/>
    <property type="match status" value="1"/>
</dbReference>
<evidence type="ECO:0000256" key="12">
    <source>
        <dbReference type="PROSITE-ProRule" id="PRU00169"/>
    </source>
</evidence>
<dbReference type="PANTHER" id="PTHR41523:SF8">
    <property type="entry name" value="ETHYLENE RESPONSE SENSOR PROTEIN"/>
    <property type="match status" value="1"/>
</dbReference>
<keyword evidence="4 12" id="KW-0597">Phosphoprotein</keyword>
<dbReference type="Pfam" id="PF07536">
    <property type="entry name" value="HWE_HK"/>
    <property type="match status" value="1"/>
</dbReference>
<keyword evidence="7" id="KW-0547">Nucleotide-binding</keyword>
<dbReference type="SMART" id="SM00911">
    <property type="entry name" value="HWE_HK"/>
    <property type="match status" value="1"/>
</dbReference>
<dbReference type="Gene3D" id="3.40.50.2300">
    <property type="match status" value="1"/>
</dbReference>
<accession>A0A418NTE5</accession>
<evidence type="ECO:0000256" key="8">
    <source>
        <dbReference type="ARBA" id="ARBA00022777"/>
    </source>
</evidence>
<dbReference type="InterPro" id="IPR029016">
    <property type="entry name" value="GAF-like_dom_sf"/>
</dbReference>
<name>A0A418NTE5_9SPHN</name>
<dbReference type="SUPFAM" id="SSF55781">
    <property type="entry name" value="GAF domain-like"/>
    <property type="match status" value="2"/>
</dbReference>
<dbReference type="InterPro" id="IPR003018">
    <property type="entry name" value="GAF"/>
</dbReference>
<dbReference type="InterPro" id="IPR009219">
    <property type="entry name" value="Bactrphtchr_CheY"/>
</dbReference>
<dbReference type="PROSITE" id="PS50110">
    <property type="entry name" value="RESPONSE_REGULATORY"/>
    <property type="match status" value="1"/>
</dbReference>
<dbReference type="Pfam" id="PF01590">
    <property type="entry name" value="GAF"/>
    <property type="match status" value="1"/>
</dbReference>
<dbReference type="GO" id="GO:0004673">
    <property type="term" value="F:protein histidine kinase activity"/>
    <property type="evidence" value="ECO:0007669"/>
    <property type="project" value="UniProtKB-EC"/>
</dbReference>
<dbReference type="InterPro" id="IPR016132">
    <property type="entry name" value="Phyto_chromo_attachment"/>
</dbReference>
<dbReference type="GO" id="GO:0005524">
    <property type="term" value="F:ATP binding"/>
    <property type="evidence" value="ECO:0007669"/>
    <property type="project" value="UniProtKB-KW"/>
</dbReference>
<dbReference type="Gene3D" id="3.30.450.20">
    <property type="entry name" value="PAS domain"/>
    <property type="match status" value="2"/>
</dbReference>
<evidence type="ECO:0000256" key="6">
    <source>
        <dbReference type="ARBA" id="ARBA00022679"/>
    </source>
</evidence>
<reference evidence="15 16" key="1">
    <citation type="submission" date="2018-08" db="EMBL/GenBank/DDBJ databases">
        <title>Erythrobacter zhengii sp.nov., a bacterium isolated from deep-sea sediment.</title>
        <authorList>
            <person name="Fang C."/>
            <person name="Wu Y.-H."/>
            <person name="Sun C."/>
            <person name="Wang H."/>
            <person name="Cheng H."/>
            <person name="Meng F.-X."/>
            <person name="Wang C.-S."/>
            <person name="Xu X.-W."/>
        </authorList>
    </citation>
    <scope>NUCLEOTIDE SEQUENCE [LARGE SCALE GENOMIC DNA]</scope>
    <source>
        <strain evidence="15 16">V18</strain>
    </source>
</reference>
<evidence type="ECO:0000256" key="11">
    <source>
        <dbReference type="ARBA" id="ARBA00023170"/>
    </source>
</evidence>
<dbReference type="InterPro" id="IPR036890">
    <property type="entry name" value="HATPase_C_sf"/>
</dbReference>
<evidence type="ECO:0000256" key="10">
    <source>
        <dbReference type="ARBA" id="ARBA00022991"/>
    </source>
</evidence>
<keyword evidence="16" id="KW-1185">Reference proteome</keyword>
<dbReference type="EC" id="2.7.13.3" evidence="2"/>
<evidence type="ECO:0000256" key="7">
    <source>
        <dbReference type="ARBA" id="ARBA00022741"/>
    </source>
</evidence>
<dbReference type="GO" id="GO:0006355">
    <property type="term" value="P:regulation of DNA-templated transcription"/>
    <property type="evidence" value="ECO:0007669"/>
    <property type="project" value="InterPro"/>
</dbReference>
<feature type="modified residue" description="4-aspartylphosphate" evidence="12">
    <location>
        <position position="782"/>
    </location>
</feature>
<keyword evidence="11" id="KW-0675">Receptor</keyword>
<sequence>MTELLPPDAKIGLTNCDREPIHIPGGIQPIGFLLALSADWLVQRAANTVDFIGIEPEELLGKSLPDVFAKSAVDLIRERLAMLRGKDSVERLFAVPLLSDGSLFDLALHFSARSVILEAEPSKGDQVEVSSATRNILSRLATSRDVDSLLNEGARQARALLGFDRVMIYRFADDESGEVVAQSVARGFDSFLGLNFPATDIPQQARKLYVRNTFRIIGDATAEQVPIMQRGDGEPLDLSLSLYRAVSPIHLEYLRNMGVAASLSISIIVNGRLWGLIACHHYEPRMPSFAQRSAAELFGQIFSLQLESRLNADTSDYEAKARDVGNRVMSTAAQDPQKLLDAEWLWQMMNDAIECDGLMVHMEGEISSAGLHPDEAAFKKLVERLNTEDAQVIHHSHELPRYLGVDSLDSGAAGFLAIPISRRPRDYMVLFREEHLRSVRWAGEQAKHTRQTDDGVELSPRKSFEAWKQTISGQSRPFTPAEIGVARSLRTSLLEIVLRLSEAASEERKRATEQQKLLIAELNHRVRNILALIRALMSQTKRESGSVSDIVDTLESRVKALAIAHDMLTAENWAPTPLRTLFEVELQAYMSATRQRVTMDGPETSISPTAIPIMALVIHELATNAAKYGALSDSGKIVLTWHCDDEKNLVLKWQEQGGPVVQQPERRGFGTTIITSSIPHELGGEASIDYKASGVEALFTIPARHIVAQGGKSGEDKPSESDPKSKVSLEQDRILLVEDSMLIALDAEDQLLEMGLSEVVLAASVGSAMKAIEEGVTLAMLDFNLGDHTSLPIAERLREEGVPFFFASGYGAGDVIPPEFADVPVITKPYAKDQIEQAIAKVKG</sequence>
<comment type="caution">
    <text evidence="15">The sequence shown here is derived from an EMBL/GenBank/DDBJ whole genome shotgun (WGS) entry which is preliminary data.</text>
</comment>
<evidence type="ECO:0000259" key="13">
    <source>
        <dbReference type="PROSITE" id="PS50046"/>
    </source>
</evidence>
<dbReference type="Gene3D" id="3.30.450.270">
    <property type="match status" value="1"/>
</dbReference>
<dbReference type="PIRSF" id="PIRSF036397">
    <property type="entry name" value="Bactrphtchrm_rec"/>
    <property type="match status" value="1"/>
</dbReference>
<keyword evidence="3" id="KW-0600">Photoreceptor protein</keyword>
<dbReference type="GO" id="GO:0009881">
    <property type="term" value="F:photoreceptor activity"/>
    <property type="evidence" value="ECO:0007669"/>
    <property type="project" value="UniProtKB-KW"/>
</dbReference>
<dbReference type="InterPro" id="IPR013654">
    <property type="entry name" value="PAS_2"/>
</dbReference>
<keyword evidence="10" id="KW-0157">Chromophore</keyword>
<evidence type="ECO:0000256" key="4">
    <source>
        <dbReference type="ARBA" id="ARBA00022553"/>
    </source>
</evidence>
<dbReference type="AlphaFoldDB" id="A0A418NTE5"/>
<dbReference type="EMBL" id="QXFL01000003">
    <property type="protein sequence ID" value="RIV86772.1"/>
    <property type="molecule type" value="Genomic_DNA"/>
</dbReference>
<dbReference type="InterPro" id="IPR011006">
    <property type="entry name" value="CheY-like_superfamily"/>
</dbReference>
<proteinExistence type="predicted"/>
<evidence type="ECO:0000256" key="5">
    <source>
        <dbReference type="ARBA" id="ARBA00022606"/>
    </source>
</evidence>
<evidence type="ECO:0000256" key="1">
    <source>
        <dbReference type="ARBA" id="ARBA00000085"/>
    </source>
</evidence>
<dbReference type="RefSeq" id="WP_119586589.1">
    <property type="nucleotide sequence ID" value="NZ_CAWODQ010000022.1"/>
</dbReference>
<protein>
    <recommendedName>
        <fullName evidence="2">histidine kinase</fullName>
        <ecNumber evidence="2">2.7.13.3</ecNumber>
    </recommendedName>
</protein>
<dbReference type="Gene3D" id="3.30.450.40">
    <property type="match status" value="1"/>
</dbReference>
<dbReference type="InterPro" id="IPR043150">
    <property type="entry name" value="Phytochrome_PHY_sf"/>
</dbReference>
<dbReference type="Pfam" id="PF08446">
    <property type="entry name" value="PAS_2"/>
    <property type="match status" value="1"/>
</dbReference>
<dbReference type="InterPro" id="IPR011102">
    <property type="entry name" value="Sig_transdc_His_kinase_HWE"/>
</dbReference>
<dbReference type="InterPro" id="IPR013515">
    <property type="entry name" value="Phytochrome_cen-reg"/>
</dbReference>
<dbReference type="SMART" id="SM00065">
    <property type="entry name" value="GAF"/>
    <property type="match status" value="1"/>
</dbReference>
<keyword evidence="8" id="KW-0418">Kinase</keyword>
<gene>
    <name evidence="15" type="ORF">D2V07_08780</name>
</gene>
<dbReference type="GO" id="GO:0000160">
    <property type="term" value="P:phosphorelay signal transduction system"/>
    <property type="evidence" value="ECO:0007669"/>
    <property type="project" value="InterPro"/>
</dbReference>
<dbReference type="GO" id="GO:0009584">
    <property type="term" value="P:detection of visible light"/>
    <property type="evidence" value="ECO:0007669"/>
    <property type="project" value="InterPro"/>
</dbReference>
<keyword evidence="5" id="KW-0716">Sensory transduction</keyword>
<dbReference type="OrthoDB" id="136506at2"/>
<dbReference type="SMART" id="SM00448">
    <property type="entry name" value="REC"/>
    <property type="match status" value="1"/>
</dbReference>
<evidence type="ECO:0000259" key="14">
    <source>
        <dbReference type="PROSITE" id="PS50110"/>
    </source>
</evidence>
<dbReference type="PROSITE" id="PS50046">
    <property type="entry name" value="PHYTOCHROME_2"/>
    <property type="match status" value="1"/>
</dbReference>
<dbReference type="PRINTS" id="PR01033">
    <property type="entry name" value="PHYTOCHROME"/>
</dbReference>
<dbReference type="InterPro" id="IPR001789">
    <property type="entry name" value="Sig_transdc_resp-reg_receiver"/>
</dbReference>
<keyword evidence="6" id="KW-0808">Transferase</keyword>
<dbReference type="Pfam" id="PF00360">
    <property type="entry name" value="PHY"/>
    <property type="match status" value="1"/>
</dbReference>
<dbReference type="SUPFAM" id="SSF55785">
    <property type="entry name" value="PYP-like sensor domain (PAS domain)"/>
    <property type="match status" value="1"/>
</dbReference>